<keyword evidence="2" id="KW-0732">Signal</keyword>
<protein>
    <submittedName>
        <fullName evidence="5">Secreted protein</fullName>
    </submittedName>
</protein>
<keyword evidence="4" id="KW-1185">Reference proteome</keyword>
<gene>
    <name evidence="3" type="ORF">GPUH_LOCUS18132</name>
</gene>
<reference evidence="5" key="1">
    <citation type="submission" date="2016-06" db="UniProtKB">
        <authorList>
            <consortium name="WormBaseParasite"/>
        </authorList>
    </citation>
    <scope>IDENTIFICATION</scope>
</reference>
<reference evidence="3 4" key="2">
    <citation type="submission" date="2018-11" db="EMBL/GenBank/DDBJ databases">
        <authorList>
            <consortium name="Pathogen Informatics"/>
        </authorList>
    </citation>
    <scope>NUCLEOTIDE SEQUENCE [LARGE SCALE GENOMIC DNA]</scope>
</reference>
<feature type="chain" id="PRO_5043139079" evidence="2">
    <location>
        <begin position="18"/>
        <end position="68"/>
    </location>
</feature>
<dbReference type="EMBL" id="UYRT01086257">
    <property type="protein sequence ID" value="VDN31115.1"/>
    <property type="molecule type" value="Genomic_DNA"/>
</dbReference>
<evidence type="ECO:0000313" key="5">
    <source>
        <dbReference type="WBParaSite" id="GPUH_0001815701-mRNA-1"/>
    </source>
</evidence>
<dbReference type="WBParaSite" id="GPUH_0001815701-mRNA-1">
    <property type="protein sequence ID" value="GPUH_0001815701-mRNA-1"/>
    <property type="gene ID" value="GPUH_0001815701"/>
</dbReference>
<dbReference type="AlphaFoldDB" id="A0A183EAZ1"/>
<sequence length="68" mass="7192">MWTATTVAVIIVNCCTALRQGRSIGTVDVGAAKAGSDGPCSGDRSISSTRDGQQLRRRSDHYTQTLGH</sequence>
<evidence type="ECO:0000256" key="2">
    <source>
        <dbReference type="SAM" id="SignalP"/>
    </source>
</evidence>
<evidence type="ECO:0000256" key="1">
    <source>
        <dbReference type="SAM" id="MobiDB-lite"/>
    </source>
</evidence>
<organism evidence="5">
    <name type="scientific">Gongylonema pulchrum</name>
    <dbReference type="NCBI Taxonomy" id="637853"/>
    <lineage>
        <taxon>Eukaryota</taxon>
        <taxon>Metazoa</taxon>
        <taxon>Ecdysozoa</taxon>
        <taxon>Nematoda</taxon>
        <taxon>Chromadorea</taxon>
        <taxon>Rhabditida</taxon>
        <taxon>Spirurina</taxon>
        <taxon>Spiruromorpha</taxon>
        <taxon>Spiruroidea</taxon>
        <taxon>Gongylonematidae</taxon>
        <taxon>Gongylonema</taxon>
    </lineage>
</organism>
<feature type="signal peptide" evidence="2">
    <location>
        <begin position="1"/>
        <end position="17"/>
    </location>
</feature>
<dbReference type="Proteomes" id="UP000271098">
    <property type="component" value="Unassembled WGS sequence"/>
</dbReference>
<name>A0A183EAZ1_9BILA</name>
<proteinExistence type="predicted"/>
<evidence type="ECO:0000313" key="4">
    <source>
        <dbReference type="Proteomes" id="UP000271098"/>
    </source>
</evidence>
<feature type="region of interest" description="Disordered" evidence="1">
    <location>
        <begin position="32"/>
        <end position="68"/>
    </location>
</feature>
<accession>A0A183EAZ1</accession>
<evidence type="ECO:0000313" key="3">
    <source>
        <dbReference type="EMBL" id="VDN31115.1"/>
    </source>
</evidence>